<dbReference type="Gene3D" id="1.50.10.20">
    <property type="match status" value="1"/>
</dbReference>
<organism evidence="2 3">
    <name type="scientific">Dysgonomonas capnocytophagoides</name>
    <dbReference type="NCBI Taxonomy" id="45254"/>
    <lineage>
        <taxon>Bacteria</taxon>
        <taxon>Pseudomonadati</taxon>
        <taxon>Bacteroidota</taxon>
        <taxon>Bacteroidia</taxon>
        <taxon>Bacteroidales</taxon>
        <taxon>Dysgonomonadaceae</taxon>
        <taxon>Dysgonomonas</taxon>
    </lineage>
</organism>
<dbReference type="InterPro" id="IPR053169">
    <property type="entry name" value="MUG_Protein"/>
</dbReference>
<dbReference type="OrthoDB" id="2505409at2"/>
<dbReference type="STRING" id="1121485.GCA_000426485_01864"/>
<keyword evidence="1" id="KW-0732">Signal</keyword>
<dbReference type="Proteomes" id="UP000297861">
    <property type="component" value="Unassembled WGS sequence"/>
</dbReference>
<dbReference type="InterPro" id="IPR008928">
    <property type="entry name" value="6-hairpin_glycosidase_sf"/>
</dbReference>
<dbReference type="Pfam" id="PF03663">
    <property type="entry name" value="Glyco_hydro_76"/>
    <property type="match status" value="1"/>
</dbReference>
<gene>
    <name evidence="2" type="ORF">E2605_10145</name>
</gene>
<accession>A0A4Y8L2Y2</accession>
<feature type="chain" id="PRO_5021396909" evidence="1">
    <location>
        <begin position="21"/>
        <end position="398"/>
    </location>
</feature>
<comment type="caution">
    <text evidence="2">The sequence shown here is derived from an EMBL/GenBank/DDBJ whole genome shotgun (WGS) entry which is preliminary data.</text>
</comment>
<evidence type="ECO:0000256" key="1">
    <source>
        <dbReference type="SAM" id="SignalP"/>
    </source>
</evidence>
<dbReference type="InterPro" id="IPR005198">
    <property type="entry name" value="Glyco_hydro_76"/>
</dbReference>
<evidence type="ECO:0000313" key="3">
    <source>
        <dbReference type="Proteomes" id="UP000297861"/>
    </source>
</evidence>
<keyword evidence="3" id="KW-1185">Reference proteome</keyword>
<dbReference type="PIRSF" id="PIRSF021505">
    <property type="entry name" value="O_gly_hdrol"/>
    <property type="match status" value="1"/>
</dbReference>
<dbReference type="EMBL" id="SOML01000005">
    <property type="protein sequence ID" value="TFD96514.1"/>
    <property type="molecule type" value="Genomic_DNA"/>
</dbReference>
<name>A0A4Y8L2Y2_9BACT</name>
<dbReference type="RefSeq" id="WP_134436375.1">
    <property type="nucleotide sequence ID" value="NZ_SOML01000005.1"/>
</dbReference>
<dbReference type="PANTHER" id="PTHR47791:SF4">
    <property type="entry name" value="(PUTATIVE SECRETED PROTEIN)-RELATED"/>
    <property type="match status" value="1"/>
</dbReference>
<dbReference type="AlphaFoldDB" id="A0A4Y8L2Y2"/>
<dbReference type="PROSITE" id="PS51257">
    <property type="entry name" value="PROKAR_LIPOPROTEIN"/>
    <property type="match status" value="1"/>
</dbReference>
<dbReference type="SUPFAM" id="SSF48208">
    <property type="entry name" value="Six-hairpin glycosidases"/>
    <property type="match status" value="1"/>
</dbReference>
<sequence length="398" mass="46127">MNKANRIFPLLFLFLSVACATKSVHEENTDRLRAQQTLDSLYKYYSVEGSNLLRETYPLDSAHTATYLASAEQANVPNAYSYLWPYSGTFSAINVLIAAGDTVYNKKVLDNRVLPGLEEYLDTKRQPAAYASYINSATESDRFYDDNVWLGIDFTDIYMQTKQQSYLDKAKMIWKFIESGTDDKLGGGIYWCEQKKSGKNTCSNAPGAVYALKLFEATNDSSYFYQGKKLYEWTKKNLQDTEDYLYFDNINMEGKVDKAKYPYNSGQMLQASALLYKLTKNKDYLTDAQNIAKSGYNYFFTDFKTSDGEEFRLLKKSDVWFIAVMFRGYIELYNLDKNDVYINAFRKNLEYAWTHMRDEKGLFSTDWTGEKKDDKKWLLTQAAFVEFYGRLAEIKNTK</sequence>
<proteinExistence type="predicted"/>
<evidence type="ECO:0000313" key="2">
    <source>
        <dbReference type="EMBL" id="TFD96514.1"/>
    </source>
</evidence>
<dbReference type="InterPro" id="IPR014512">
    <property type="entry name" value="O_gly_hydro"/>
</dbReference>
<protein>
    <submittedName>
        <fullName evidence="2">Alpha-1,6-mannanase</fullName>
    </submittedName>
</protein>
<feature type="signal peptide" evidence="1">
    <location>
        <begin position="1"/>
        <end position="20"/>
    </location>
</feature>
<dbReference type="GO" id="GO:0005975">
    <property type="term" value="P:carbohydrate metabolic process"/>
    <property type="evidence" value="ECO:0007669"/>
    <property type="project" value="InterPro"/>
</dbReference>
<reference evidence="2 3" key="1">
    <citation type="submission" date="2019-03" db="EMBL/GenBank/DDBJ databases">
        <title>San Antonio Military Medical Center submission to MRSN (WRAIR), pending publication.</title>
        <authorList>
            <person name="Blyth D.M."/>
            <person name="Mccarthy S.L."/>
            <person name="Schall S.E."/>
            <person name="Stam J.A."/>
            <person name="Ong A.C."/>
            <person name="Mcgann P.T."/>
        </authorList>
    </citation>
    <scope>NUCLEOTIDE SEQUENCE [LARGE SCALE GENOMIC DNA]</scope>
    <source>
        <strain evidence="2 3">MRSN571793</strain>
    </source>
</reference>
<dbReference type="PANTHER" id="PTHR47791">
    <property type="entry name" value="MEIOTICALLY UP-REGULATED GENE 191 PROTEIN"/>
    <property type="match status" value="1"/>
</dbReference>